<accession>A0ABU0YP32</accession>
<protein>
    <submittedName>
        <fullName evidence="2">Glycosyltransferase</fullName>
    </submittedName>
</protein>
<name>A0ABU0YP32_9PROT</name>
<keyword evidence="3" id="KW-1185">Reference proteome</keyword>
<dbReference type="PANTHER" id="PTHR48050">
    <property type="entry name" value="STEROL 3-BETA-GLUCOSYLTRANSFERASE"/>
    <property type="match status" value="1"/>
</dbReference>
<dbReference type="PANTHER" id="PTHR48050:SF13">
    <property type="entry name" value="STEROL 3-BETA-GLUCOSYLTRANSFERASE UGT80A2"/>
    <property type="match status" value="1"/>
</dbReference>
<dbReference type="EMBL" id="JAUYVI010000004">
    <property type="protein sequence ID" value="MDQ7248756.1"/>
    <property type="molecule type" value="Genomic_DNA"/>
</dbReference>
<dbReference type="InterPro" id="IPR010610">
    <property type="entry name" value="EryCIII-like_C"/>
</dbReference>
<dbReference type="Gene3D" id="3.40.50.2000">
    <property type="entry name" value="Glycogen Phosphorylase B"/>
    <property type="match status" value="2"/>
</dbReference>
<reference evidence="3" key="1">
    <citation type="submission" date="2023-08" db="EMBL/GenBank/DDBJ databases">
        <title>Rhodospirillaceae gen. nov., a novel taxon isolated from the Yangtze River Yuezi River estuary sludge.</title>
        <authorList>
            <person name="Ruan L."/>
        </authorList>
    </citation>
    <scope>NUCLEOTIDE SEQUENCE [LARGE SCALE GENOMIC DNA]</scope>
    <source>
        <strain evidence="3">R-7</strain>
    </source>
</reference>
<evidence type="ECO:0000313" key="3">
    <source>
        <dbReference type="Proteomes" id="UP001230156"/>
    </source>
</evidence>
<comment type="caution">
    <text evidence="2">The sequence shown here is derived from an EMBL/GenBank/DDBJ whole genome shotgun (WGS) entry which is preliminary data.</text>
</comment>
<sequence length="432" mass="48095">MSTGKTIVLFPEAAFGPALNCVGIAQKLKAAGHNPVFVCDKGFKGVFAGYGFEENLVDMSGGMSDEEIAKFWANFIAEKQPHFRLSPIDQLPTYVIPVWEAIVDSAVIAEDGLNEHLQRIKPDLVAVDNVILFPAIKRAGCPWVRIISCSENEIPDPDIPPHLSGCHENDHAGFAAFENRFLELVKPVHARFNEFLAKVGHAPYPLGQFFEASPTMNLLLYPKPLAFKRRTPLDPKQYQYLEGCVRDEGRYEVPQFKTNNDKPLIYVSYGSLGAADVDLYKRLITAFAKLPYRFLMNVGDYIGEYSDVPGNVHLEKWYPQPAVIPHVDLFIHHGGNNSFNEALFFGKPAIIMPFCWDGLDNAARIHDTGYGEQLPRYTWTEEQLSGTIDRLLKDRAMAGRLAAVAKHMQAAKGTDKAAQILAEIATTGTFKP</sequence>
<dbReference type="InterPro" id="IPR002213">
    <property type="entry name" value="UDP_glucos_trans"/>
</dbReference>
<dbReference type="Proteomes" id="UP001230156">
    <property type="component" value="Unassembled WGS sequence"/>
</dbReference>
<dbReference type="RefSeq" id="WP_379956239.1">
    <property type="nucleotide sequence ID" value="NZ_JAUYVI010000004.1"/>
</dbReference>
<evidence type="ECO:0000313" key="2">
    <source>
        <dbReference type="EMBL" id="MDQ7248756.1"/>
    </source>
</evidence>
<dbReference type="InterPro" id="IPR050426">
    <property type="entry name" value="Glycosyltransferase_28"/>
</dbReference>
<dbReference type="CDD" id="cd03784">
    <property type="entry name" value="GT1_Gtf-like"/>
    <property type="match status" value="1"/>
</dbReference>
<gene>
    <name evidence="2" type="ORF">Q8A70_13815</name>
</gene>
<dbReference type="SUPFAM" id="SSF53756">
    <property type="entry name" value="UDP-Glycosyltransferase/glycogen phosphorylase"/>
    <property type="match status" value="1"/>
</dbReference>
<proteinExistence type="predicted"/>
<evidence type="ECO:0000259" key="1">
    <source>
        <dbReference type="Pfam" id="PF06722"/>
    </source>
</evidence>
<feature type="domain" description="Erythromycin biosynthesis protein CIII-like C-terminal" evidence="1">
    <location>
        <begin position="305"/>
        <end position="420"/>
    </location>
</feature>
<organism evidence="2 3">
    <name type="scientific">Dongia sedimenti</name>
    <dbReference type="NCBI Taxonomy" id="3064282"/>
    <lineage>
        <taxon>Bacteria</taxon>
        <taxon>Pseudomonadati</taxon>
        <taxon>Pseudomonadota</taxon>
        <taxon>Alphaproteobacteria</taxon>
        <taxon>Rhodospirillales</taxon>
        <taxon>Dongiaceae</taxon>
        <taxon>Dongia</taxon>
    </lineage>
</organism>
<dbReference type="Pfam" id="PF06722">
    <property type="entry name" value="EryCIII-like_C"/>
    <property type="match status" value="1"/>
</dbReference>